<protein>
    <submittedName>
        <fullName evidence="1">Transposase</fullName>
    </submittedName>
</protein>
<dbReference type="STRING" id="937218.SAMN06297251_10830"/>
<sequence>MTKTIELISGGGGRRRRWTREEKERLVAASFEPNVSTSQVARSAAISVSQLFRWRKQLCERAESVPVTPLLPVLIQDEFAAQPVTKPAAKPSRRRLRPARIEIELAEGRIVRADADIDIAALARILEAVDRLGSPSVSSKTRTKE</sequence>
<dbReference type="PANTHER" id="PTHR37936">
    <property type="entry name" value="TRANSPOSASE INSC FOR INSERTION ELEMENT IS2A-RELATED"/>
    <property type="match status" value="1"/>
</dbReference>
<dbReference type="GO" id="GO:0006313">
    <property type="term" value="P:DNA transposition"/>
    <property type="evidence" value="ECO:0007669"/>
    <property type="project" value="InterPro"/>
</dbReference>
<organism evidence="1 2">
    <name type="scientific">Fulvimarina manganoxydans</name>
    <dbReference type="NCBI Taxonomy" id="937218"/>
    <lineage>
        <taxon>Bacteria</taxon>
        <taxon>Pseudomonadati</taxon>
        <taxon>Pseudomonadota</taxon>
        <taxon>Alphaproteobacteria</taxon>
        <taxon>Hyphomicrobiales</taxon>
        <taxon>Aurantimonadaceae</taxon>
        <taxon>Fulvimarina</taxon>
    </lineage>
</organism>
<dbReference type="InterPro" id="IPR010921">
    <property type="entry name" value="Trp_repressor/repl_initiator"/>
</dbReference>
<accession>A0A1W2BYT4</accession>
<dbReference type="GO" id="GO:0043565">
    <property type="term" value="F:sequence-specific DNA binding"/>
    <property type="evidence" value="ECO:0007669"/>
    <property type="project" value="InterPro"/>
</dbReference>
<dbReference type="NCBIfam" id="NF047595">
    <property type="entry name" value="IS66_ISRel24_TnpA"/>
    <property type="match status" value="1"/>
</dbReference>
<dbReference type="AlphaFoldDB" id="A0A1W2BYT4"/>
<gene>
    <name evidence="1" type="ORF">SAMN06297251_10830</name>
</gene>
<dbReference type="SUPFAM" id="SSF48295">
    <property type="entry name" value="TrpR-like"/>
    <property type="match status" value="1"/>
</dbReference>
<proteinExistence type="predicted"/>
<dbReference type="EMBL" id="FWXR01000008">
    <property type="protein sequence ID" value="SMC77956.1"/>
    <property type="molecule type" value="Genomic_DNA"/>
</dbReference>
<name>A0A1W2BYT4_9HYPH</name>
<dbReference type="Proteomes" id="UP000192656">
    <property type="component" value="Unassembled WGS sequence"/>
</dbReference>
<dbReference type="InterPro" id="IPR002514">
    <property type="entry name" value="Transposase_8"/>
</dbReference>
<dbReference type="GO" id="GO:0004803">
    <property type="term" value="F:transposase activity"/>
    <property type="evidence" value="ECO:0007669"/>
    <property type="project" value="InterPro"/>
</dbReference>
<evidence type="ECO:0000313" key="1">
    <source>
        <dbReference type="EMBL" id="SMC77956.1"/>
    </source>
</evidence>
<dbReference type="Pfam" id="PF01527">
    <property type="entry name" value="HTH_Tnp_1"/>
    <property type="match status" value="1"/>
</dbReference>
<evidence type="ECO:0000313" key="2">
    <source>
        <dbReference type="Proteomes" id="UP000192656"/>
    </source>
</evidence>
<reference evidence="1 2" key="1">
    <citation type="submission" date="2017-04" db="EMBL/GenBank/DDBJ databases">
        <authorList>
            <person name="Afonso C.L."/>
            <person name="Miller P.J."/>
            <person name="Scott M.A."/>
            <person name="Spackman E."/>
            <person name="Goraichik I."/>
            <person name="Dimitrov K.M."/>
            <person name="Suarez D.L."/>
            <person name="Swayne D.E."/>
        </authorList>
    </citation>
    <scope>NUCLEOTIDE SEQUENCE [LARGE SCALE GENOMIC DNA]</scope>
    <source>
        <strain evidence="1 2">CGMCC 1.10972</strain>
    </source>
</reference>
<dbReference type="PANTHER" id="PTHR37936:SF3">
    <property type="entry name" value="TRANSPOSASE INSC FOR INSERTION ELEMENT IS2A-RELATED"/>
    <property type="match status" value="1"/>
</dbReference>
<keyword evidence="2" id="KW-1185">Reference proteome</keyword>
<dbReference type="RefSeq" id="WP_084410015.1">
    <property type="nucleotide sequence ID" value="NZ_FWXR01000008.1"/>
</dbReference>